<dbReference type="HOGENOM" id="CLU_105549_3_0_1"/>
<dbReference type="OMA" id="YIIESFF"/>
<dbReference type="EMBL" id="AMQN01007335">
    <property type="status" value="NOT_ANNOTATED_CDS"/>
    <property type="molecule type" value="Genomic_DNA"/>
</dbReference>
<dbReference type="EMBL" id="KB300467">
    <property type="protein sequence ID" value="ELU06727.1"/>
    <property type="molecule type" value="Genomic_DNA"/>
</dbReference>
<name>R7US39_CAPTE</name>
<accession>R7US39</accession>
<keyword evidence="5" id="KW-1185">Reference proteome</keyword>
<organism evidence="3">
    <name type="scientific">Capitella teleta</name>
    <name type="common">Polychaete worm</name>
    <dbReference type="NCBI Taxonomy" id="283909"/>
    <lineage>
        <taxon>Eukaryota</taxon>
        <taxon>Metazoa</taxon>
        <taxon>Spiralia</taxon>
        <taxon>Lophotrochozoa</taxon>
        <taxon>Annelida</taxon>
        <taxon>Polychaeta</taxon>
        <taxon>Sedentaria</taxon>
        <taxon>Scolecida</taxon>
        <taxon>Capitellidae</taxon>
        <taxon>Capitella</taxon>
    </lineage>
</organism>
<dbReference type="Pfam" id="PF14949">
    <property type="entry name" value="ARF7EP_C"/>
    <property type="match status" value="1"/>
</dbReference>
<dbReference type="OrthoDB" id="5984406at2759"/>
<dbReference type="InterPro" id="IPR029264">
    <property type="entry name" value="ARF7EP_C"/>
</dbReference>
<feature type="compositionally biased region" description="Low complexity" evidence="1">
    <location>
        <begin position="19"/>
        <end position="29"/>
    </location>
</feature>
<reference evidence="5" key="1">
    <citation type="submission" date="2012-12" db="EMBL/GenBank/DDBJ databases">
        <authorList>
            <person name="Hellsten U."/>
            <person name="Grimwood J."/>
            <person name="Chapman J.A."/>
            <person name="Shapiro H."/>
            <person name="Aerts A."/>
            <person name="Otillar R.P."/>
            <person name="Terry A.Y."/>
            <person name="Boore J.L."/>
            <person name="Simakov O."/>
            <person name="Marletaz F."/>
            <person name="Cho S.-J."/>
            <person name="Edsinger-Gonzales E."/>
            <person name="Havlak P."/>
            <person name="Kuo D.-H."/>
            <person name="Larsson T."/>
            <person name="Lv J."/>
            <person name="Arendt D."/>
            <person name="Savage R."/>
            <person name="Osoegawa K."/>
            <person name="de Jong P."/>
            <person name="Lindberg D.R."/>
            <person name="Seaver E.C."/>
            <person name="Weisblat D.A."/>
            <person name="Putnam N.H."/>
            <person name="Grigoriev I.V."/>
            <person name="Rokhsar D.S."/>
        </authorList>
    </citation>
    <scope>NUCLEOTIDE SEQUENCE</scope>
    <source>
        <strain evidence="5">I ESC-2004</strain>
    </source>
</reference>
<feature type="domain" description="ARF7 effector protein C-terminal" evidence="2">
    <location>
        <begin position="39"/>
        <end position="138"/>
    </location>
</feature>
<evidence type="ECO:0000256" key="1">
    <source>
        <dbReference type="SAM" id="MobiDB-lite"/>
    </source>
</evidence>
<evidence type="ECO:0000259" key="2">
    <source>
        <dbReference type="Pfam" id="PF14949"/>
    </source>
</evidence>
<evidence type="ECO:0000313" key="4">
    <source>
        <dbReference type="EnsemblMetazoa" id="CapteP161019"/>
    </source>
</evidence>
<dbReference type="STRING" id="283909.R7US39"/>
<dbReference type="PANTHER" id="PTHR46536:SF3">
    <property type="entry name" value="ARF7 EFFECTOR PROTEIN C-TERMINAL DOMAIN-CONTAINING PROTEIN"/>
    <property type="match status" value="1"/>
</dbReference>
<dbReference type="PANTHER" id="PTHR46536">
    <property type="entry name" value="ARL14 EFFECTOR PROTEIN"/>
    <property type="match status" value="1"/>
</dbReference>
<reference evidence="4" key="3">
    <citation type="submission" date="2015-06" db="UniProtKB">
        <authorList>
            <consortium name="EnsemblMetazoa"/>
        </authorList>
    </citation>
    <scope>IDENTIFICATION</scope>
</reference>
<sequence length="168" mass="19661">MSIRESKYAKLVESDLIPSDSIDIDSSSSDFDDPEDETERQLKKLQFVNPGRFMDNFDPERSSREMRKVNRRIYKETVRKNQVYDSKGRLLHNSQKHCDCLQSECPGCHFPCPKCGSTRCGAECQSNRRWYYCEVEVEGTSLKRSFKIEQKAKKKMHKVLPTRKIVID</sequence>
<evidence type="ECO:0000313" key="3">
    <source>
        <dbReference type="EMBL" id="ELU06727.1"/>
    </source>
</evidence>
<feature type="region of interest" description="Disordered" evidence="1">
    <location>
        <begin position="19"/>
        <end position="39"/>
    </location>
</feature>
<protein>
    <recommendedName>
        <fullName evidence="2">ARF7 effector protein C-terminal domain-containing protein</fullName>
    </recommendedName>
</protein>
<evidence type="ECO:0000313" key="5">
    <source>
        <dbReference type="Proteomes" id="UP000014760"/>
    </source>
</evidence>
<dbReference type="EnsemblMetazoa" id="CapteT161019">
    <property type="protein sequence ID" value="CapteP161019"/>
    <property type="gene ID" value="CapteG161019"/>
</dbReference>
<dbReference type="Proteomes" id="UP000014760">
    <property type="component" value="Unassembled WGS sequence"/>
</dbReference>
<dbReference type="AlphaFoldDB" id="R7US39"/>
<proteinExistence type="predicted"/>
<reference evidence="3 5" key="2">
    <citation type="journal article" date="2013" name="Nature">
        <title>Insights into bilaterian evolution from three spiralian genomes.</title>
        <authorList>
            <person name="Simakov O."/>
            <person name="Marletaz F."/>
            <person name="Cho S.J."/>
            <person name="Edsinger-Gonzales E."/>
            <person name="Havlak P."/>
            <person name="Hellsten U."/>
            <person name="Kuo D.H."/>
            <person name="Larsson T."/>
            <person name="Lv J."/>
            <person name="Arendt D."/>
            <person name="Savage R."/>
            <person name="Osoegawa K."/>
            <person name="de Jong P."/>
            <person name="Grimwood J."/>
            <person name="Chapman J.A."/>
            <person name="Shapiro H."/>
            <person name="Aerts A."/>
            <person name="Otillar R.P."/>
            <person name="Terry A.Y."/>
            <person name="Boore J.L."/>
            <person name="Grigoriev I.V."/>
            <person name="Lindberg D.R."/>
            <person name="Seaver E.C."/>
            <person name="Weisblat D.A."/>
            <person name="Putnam N.H."/>
            <person name="Rokhsar D.S."/>
        </authorList>
    </citation>
    <scope>NUCLEOTIDE SEQUENCE</scope>
    <source>
        <strain evidence="3 5">I ESC-2004</strain>
    </source>
</reference>
<gene>
    <name evidence="3" type="ORF">CAPTEDRAFT_161019</name>
</gene>